<dbReference type="Pfam" id="PF13738">
    <property type="entry name" value="Pyr_redox_3"/>
    <property type="match status" value="1"/>
</dbReference>
<dbReference type="EMBL" id="PSNW01000005">
    <property type="protein sequence ID" value="PPE73887.1"/>
    <property type="molecule type" value="Genomic_DNA"/>
</dbReference>
<keyword evidence="3" id="KW-0411">Iron-sulfur</keyword>
<accession>A0A2S5TG43</accession>
<feature type="domain" description="4Fe-4S ferredoxin-type" evidence="5">
    <location>
        <begin position="695"/>
        <end position="723"/>
    </location>
</feature>
<proteinExistence type="predicted"/>
<dbReference type="CDD" id="cd16367">
    <property type="entry name" value="DMSOR_beta_like"/>
    <property type="match status" value="1"/>
</dbReference>
<keyword evidence="7" id="KW-1185">Reference proteome</keyword>
<feature type="domain" description="4Fe-4S ferredoxin-type" evidence="5">
    <location>
        <begin position="626"/>
        <end position="658"/>
    </location>
</feature>
<dbReference type="PROSITE" id="PS00198">
    <property type="entry name" value="4FE4S_FER_1"/>
    <property type="match status" value="1"/>
</dbReference>
<dbReference type="InterPro" id="IPR018490">
    <property type="entry name" value="cNMP-bd_dom_sf"/>
</dbReference>
<dbReference type="PRINTS" id="PR00469">
    <property type="entry name" value="PNDRDTASEII"/>
</dbReference>
<sequence>MVPGSVKIAIVGSGPAGLSAAARAAELGLSHVLLEAESWLSNTIYRYQKGKHVMAEPDVLPLRSPLAFTAGKREAILEAWNSGTAKLGVNVAHRARVSAIGGQKGAFTITLDGGATLQAEAVVLGIGLQGNLRKLGCPGEDLDWVQYQLDDPDEYKGETIVVVGAGDAAIENAIALAENNKVYILNRRDEFDRAKPGNLSGILKAIEDGKLTCLYNTKPVAAEDTPSGKRLRVATNDGETELAVDRVIARLGATPPRAFVESTGIQFPSKDPNSVPAVSAQYESNVPGLYIIGALAGFPLIKQAMNQGYEVIEFIEGRTVEPADTPLLRDKFAVLPEITDIEEALATMQRRVPILKPLTPLQMREFMIDSDIRAPADGETIFELNDYTDTFYSIVSGTVEIQVDPADPSKKFTLGKGEFFGEMSLISGRRRSATVRAGEKCVLIETPRRSMNKLINSVAAVKRVIDEVFLRRIIQGKIAPTLPPEEIADLVSSAEVRQFRPGEVLFNEGDAGDALHLIRKGSVTVSREIGGKDVVLAYVPAGQYVGEMALVSDLPRSATARAAVATETIRLDGVAFKDLMMRRTQVRDRVQEVYRSRVAQNAVAQARPMGDVLEFMMSQGLGEATDVLLIDESLCVRCDQCEKACSDTHGNVSRLKREAGPTFDHLHVPTSCRHCEHPHCMKDCPPDAIKRAPNGEVHITDACIGCGNCERNCPYGVIQMGIQSKTRPSLWRWMLFGGEEPGRYHPAKKDKSAKKATKCDMCKDLDGGPACVRACPTGAAMRASPEQFVKLYRGGR</sequence>
<dbReference type="GO" id="GO:0046872">
    <property type="term" value="F:metal ion binding"/>
    <property type="evidence" value="ECO:0007669"/>
    <property type="project" value="UniProtKB-KW"/>
</dbReference>
<dbReference type="PROSITE" id="PS00889">
    <property type="entry name" value="CNMP_BINDING_2"/>
    <property type="match status" value="2"/>
</dbReference>
<evidence type="ECO:0000313" key="7">
    <source>
        <dbReference type="Proteomes" id="UP000238220"/>
    </source>
</evidence>
<dbReference type="InterPro" id="IPR036188">
    <property type="entry name" value="FAD/NAD-bd_sf"/>
</dbReference>
<organism evidence="6 7">
    <name type="scientific">Solimonas fluminis</name>
    <dbReference type="NCBI Taxonomy" id="2086571"/>
    <lineage>
        <taxon>Bacteria</taxon>
        <taxon>Pseudomonadati</taxon>
        <taxon>Pseudomonadota</taxon>
        <taxon>Gammaproteobacteria</taxon>
        <taxon>Nevskiales</taxon>
        <taxon>Nevskiaceae</taxon>
        <taxon>Solimonas</taxon>
    </lineage>
</organism>
<evidence type="ECO:0000259" key="5">
    <source>
        <dbReference type="PROSITE" id="PS51379"/>
    </source>
</evidence>
<dbReference type="SUPFAM" id="SSF54862">
    <property type="entry name" value="4Fe-4S ferredoxins"/>
    <property type="match status" value="1"/>
</dbReference>
<dbReference type="Gene3D" id="3.30.70.20">
    <property type="match status" value="2"/>
</dbReference>
<dbReference type="InterPro" id="IPR000595">
    <property type="entry name" value="cNMP-bd_dom"/>
</dbReference>
<dbReference type="OrthoDB" id="9808559at2"/>
<dbReference type="RefSeq" id="WP_104230401.1">
    <property type="nucleotide sequence ID" value="NZ_PSNW01000005.1"/>
</dbReference>
<dbReference type="PROSITE" id="PS51379">
    <property type="entry name" value="4FE4S_FER_2"/>
    <property type="match status" value="2"/>
</dbReference>
<evidence type="ECO:0000313" key="6">
    <source>
        <dbReference type="EMBL" id="PPE73887.1"/>
    </source>
</evidence>
<dbReference type="Gene3D" id="2.60.120.10">
    <property type="entry name" value="Jelly Rolls"/>
    <property type="match status" value="2"/>
</dbReference>
<feature type="domain" description="Cyclic nucleotide-binding" evidence="4">
    <location>
        <begin position="354"/>
        <end position="472"/>
    </location>
</feature>
<dbReference type="InterPro" id="IPR018488">
    <property type="entry name" value="cNMP-bd_CS"/>
</dbReference>
<evidence type="ECO:0000256" key="3">
    <source>
        <dbReference type="ARBA" id="ARBA00023014"/>
    </source>
</evidence>
<dbReference type="Pfam" id="PF13247">
    <property type="entry name" value="Fer4_11"/>
    <property type="match status" value="1"/>
</dbReference>
<evidence type="ECO:0000256" key="1">
    <source>
        <dbReference type="ARBA" id="ARBA00022723"/>
    </source>
</evidence>
<comment type="caution">
    <text evidence="6">The sequence shown here is derived from an EMBL/GenBank/DDBJ whole genome shotgun (WGS) entry which is preliminary data.</text>
</comment>
<dbReference type="PROSITE" id="PS50042">
    <property type="entry name" value="CNMP_BINDING_3"/>
    <property type="match status" value="2"/>
</dbReference>
<dbReference type="InterPro" id="IPR017896">
    <property type="entry name" value="4Fe4S_Fe-S-bd"/>
</dbReference>
<dbReference type="GO" id="GO:0051536">
    <property type="term" value="F:iron-sulfur cluster binding"/>
    <property type="evidence" value="ECO:0007669"/>
    <property type="project" value="UniProtKB-KW"/>
</dbReference>
<dbReference type="PRINTS" id="PR00368">
    <property type="entry name" value="FADPNR"/>
</dbReference>
<evidence type="ECO:0000256" key="2">
    <source>
        <dbReference type="ARBA" id="ARBA00023004"/>
    </source>
</evidence>
<dbReference type="SMART" id="SM00100">
    <property type="entry name" value="cNMP"/>
    <property type="match status" value="2"/>
</dbReference>
<keyword evidence="1" id="KW-0479">Metal-binding</keyword>
<feature type="domain" description="Cyclic nucleotide-binding" evidence="4">
    <location>
        <begin position="478"/>
        <end position="597"/>
    </location>
</feature>
<dbReference type="SUPFAM" id="SSF51206">
    <property type="entry name" value="cAMP-binding domain-like"/>
    <property type="match status" value="2"/>
</dbReference>
<name>A0A2S5TG43_9GAMM</name>
<dbReference type="SUPFAM" id="SSF51905">
    <property type="entry name" value="FAD/NAD(P)-binding domain"/>
    <property type="match status" value="1"/>
</dbReference>
<dbReference type="Gene3D" id="3.50.50.60">
    <property type="entry name" value="FAD/NAD(P)-binding domain"/>
    <property type="match status" value="2"/>
</dbReference>
<protein>
    <submittedName>
        <fullName evidence="6">Cyclic nucleotide-binding protein</fullName>
    </submittedName>
</protein>
<keyword evidence="2" id="KW-0408">Iron</keyword>
<dbReference type="Proteomes" id="UP000238220">
    <property type="component" value="Unassembled WGS sequence"/>
</dbReference>
<dbReference type="InterPro" id="IPR014710">
    <property type="entry name" value="RmlC-like_jellyroll"/>
</dbReference>
<dbReference type="InterPro" id="IPR017900">
    <property type="entry name" value="4Fe4S_Fe_S_CS"/>
</dbReference>
<dbReference type="PANTHER" id="PTHR23011">
    <property type="entry name" value="CYCLIC NUCLEOTIDE-BINDING DOMAIN CONTAINING PROTEIN"/>
    <property type="match status" value="1"/>
</dbReference>
<dbReference type="CDD" id="cd00038">
    <property type="entry name" value="CAP_ED"/>
    <property type="match status" value="2"/>
</dbReference>
<evidence type="ECO:0000259" key="4">
    <source>
        <dbReference type="PROSITE" id="PS50042"/>
    </source>
</evidence>
<dbReference type="Pfam" id="PF00027">
    <property type="entry name" value="cNMP_binding"/>
    <property type="match status" value="2"/>
</dbReference>
<gene>
    <name evidence="6" type="ORF">C3942_10835</name>
</gene>
<dbReference type="PANTHER" id="PTHR23011:SF28">
    <property type="entry name" value="CYCLIC NUCLEOTIDE-BINDING DOMAIN CONTAINING PROTEIN"/>
    <property type="match status" value="1"/>
</dbReference>
<dbReference type="AlphaFoldDB" id="A0A2S5TG43"/>
<reference evidence="6 7" key="1">
    <citation type="submission" date="2018-02" db="EMBL/GenBank/DDBJ databases">
        <title>Genome sequencing of Solimonas sp. HR-BB.</title>
        <authorList>
            <person name="Lee Y."/>
            <person name="Jeon C.O."/>
        </authorList>
    </citation>
    <scope>NUCLEOTIDE SEQUENCE [LARGE SCALE GENOMIC DNA]</scope>
    <source>
        <strain evidence="6 7">HR-BB</strain>
    </source>
</reference>